<feature type="region of interest" description="Disordered" evidence="1">
    <location>
        <begin position="38"/>
        <end position="59"/>
    </location>
</feature>
<proteinExistence type="predicted"/>
<keyword evidence="4" id="KW-1185">Reference proteome</keyword>
<gene>
    <name evidence="3" type="ORF">BaRGS_00011621</name>
</gene>
<evidence type="ECO:0000256" key="1">
    <source>
        <dbReference type="SAM" id="MobiDB-lite"/>
    </source>
</evidence>
<protein>
    <submittedName>
        <fullName evidence="3">Uncharacterized protein</fullName>
    </submittedName>
</protein>
<organism evidence="3 4">
    <name type="scientific">Batillaria attramentaria</name>
    <dbReference type="NCBI Taxonomy" id="370345"/>
    <lineage>
        <taxon>Eukaryota</taxon>
        <taxon>Metazoa</taxon>
        <taxon>Spiralia</taxon>
        <taxon>Lophotrochozoa</taxon>
        <taxon>Mollusca</taxon>
        <taxon>Gastropoda</taxon>
        <taxon>Caenogastropoda</taxon>
        <taxon>Sorbeoconcha</taxon>
        <taxon>Cerithioidea</taxon>
        <taxon>Batillariidae</taxon>
        <taxon>Batillaria</taxon>
    </lineage>
</organism>
<evidence type="ECO:0000256" key="2">
    <source>
        <dbReference type="SAM" id="SignalP"/>
    </source>
</evidence>
<name>A0ABD0LCL9_9CAEN</name>
<evidence type="ECO:0000313" key="4">
    <source>
        <dbReference type="Proteomes" id="UP001519460"/>
    </source>
</evidence>
<dbReference type="Proteomes" id="UP001519460">
    <property type="component" value="Unassembled WGS sequence"/>
</dbReference>
<feature type="compositionally biased region" description="Basic and acidic residues" evidence="1">
    <location>
        <begin position="38"/>
        <end position="48"/>
    </location>
</feature>
<comment type="caution">
    <text evidence="3">The sequence shown here is derived from an EMBL/GenBank/DDBJ whole genome shotgun (WGS) entry which is preliminary data.</text>
</comment>
<evidence type="ECO:0000313" key="3">
    <source>
        <dbReference type="EMBL" id="KAK7497091.1"/>
    </source>
</evidence>
<dbReference type="AlphaFoldDB" id="A0ABD0LCL9"/>
<reference evidence="3 4" key="1">
    <citation type="journal article" date="2023" name="Sci. Data">
        <title>Genome assembly of the Korean intertidal mud-creeper Batillaria attramentaria.</title>
        <authorList>
            <person name="Patra A.K."/>
            <person name="Ho P.T."/>
            <person name="Jun S."/>
            <person name="Lee S.J."/>
            <person name="Kim Y."/>
            <person name="Won Y.J."/>
        </authorList>
    </citation>
    <scope>NUCLEOTIDE SEQUENCE [LARGE SCALE GENOMIC DNA]</scope>
    <source>
        <strain evidence="3">Wonlab-2016</strain>
    </source>
</reference>
<feature type="chain" id="PRO_5044769573" evidence="2">
    <location>
        <begin position="24"/>
        <end position="492"/>
    </location>
</feature>
<feature type="signal peptide" evidence="2">
    <location>
        <begin position="1"/>
        <end position="23"/>
    </location>
</feature>
<dbReference type="EMBL" id="JACVVK020000061">
    <property type="protein sequence ID" value="KAK7497091.1"/>
    <property type="molecule type" value="Genomic_DNA"/>
</dbReference>
<keyword evidence="2" id="KW-0732">Signal</keyword>
<feature type="compositionally biased region" description="Basic and acidic residues" evidence="1">
    <location>
        <begin position="389"/>
        <end position="401"/>
    </location>
</feature>
<feature type="region of interest" description="Disordered" evidence="1">
    <location>
        <begin position="334"/>
        <end position="446"/>
    </location>
</feature>
<sequence length="492" mass="53395">MEGTGRSTVKLLLFLTLLGGIHSQGGAAEENQVINEREEANEPERQTYDRLQPASLADNRDYTELTVSTVSSGFQSQDARQTYERLQPDLMADNRDYTALSVSDASRGQRSQDNMYYNAALESDQSAGPSYTNVEGATSTNANITIKDCGSGTITFSEDTQPTLECTGMNSSQNISWSVNVTDNKEDIIGDCYVNNTCSAVTNNDYELTRTSHDLRAAADQSLPNNRDGEDFVEMHVNDVYGLGDTTNDDPNQVEASTKPMAAACRVPPTSTVTEPGKPAMVQHVFVTSNGGTPYMNVQQHAGVTGDDDQYAVIAEEHTEGPKGDVYAVVHKTHKKQEAPERDVPSQVASEQTVSPREGSGQGETNVSSPSGDVYEHADKSSKGANADHNSEKETDEKMNREQPNVDPKTSKPITKLRTTMETEPSLARDGTACTSDQDRPGMRAAGESYENVTMSYSELPSLATPDVTKTTDVDDEYNTLMLAGADSSRKR</sequence>
<accession>A0ABD0LCL9</accession>